<evidence type="ECO:0000313" key="3">
    <source>
        <dbReference type="EMBL" id="MFC0387400.1"/>
    </source>
</evidence>
<evidence type="ECO:0000256" key="2">
    <source>
        <dbReference type="SAM" id="Phobius"/>
    </source>
</evidence>
<evidence type="ECO:0000256" key="1">
    <source>
        <dbReference type="SAM" id="Coils"/>
    </source>
</evidence>
<feature type="transmembrane region" description="Helical" evidence="2">
    <location>
        <begin position="361"/>
        <end position="386"/>
    </location>
</feature>
<keyword evidence="2" id="KW-1133">Transmembrane helix</keyword>
<evidence type="ECO:0000313" key="4">
    <source>
        <dbReference type="Proteomes" id="UP001589789"/>
    </source>
</evidence>
<dbReference type="PANTHER" id="PTHR32309:SF13">
    <property type="entry name" value="FERRIC ENTEROBACTIN TRANSPORT PROTEIN FEPE"/>
    <property type="match status" value="1"/>
</dbReference>
<dbReference type="InterPro" id="IPR050445">
    <property type="entry name" value="Bact_polysacc_biosynth/exp"/>
</dbReference>
<comment type="caution">
    <text evidence="3">The sequence shown here is derived from an EMBL/GenBank/DDBJ whole genome shotgun (WGS) entry which is preliminary data.</text>
</comment>
<keyword evidence="2" id="KW-0812">Transmembrane</keyword>
<dbReference type="RefSeq" id="WP_377052798.1">
    <property type="nucleotide sequence ID" value="NZ_JBHLVZ010000060.1"/>
</dbReference>
<feature type="transmembrane region" description="Helical" evidence="2">
    <location>
        <begin position="36"/>
        <end position="54"/>
    </location>
</feature>
<keyword evidence="2" id="KW-0472">Membrane</keyword>
<reference evidence="3 4" key="1">
    <citation type="submission" date="2024-09" db="EMBL/GenBank/DDBJ databases">
        <authorList>
            <person name="Sun Q."/>
            <person name="Mori K."/>
        </authorList>
    </citation>
    <scope>NUCLEOTIDE SEQUENCE [LARGE SCALE GENOMIC DNA]</scope>
    <source>
        <strain evidence="3 4">CCM 7468</strain>
    </source>
</reference>
<proteinExistence type="predicted"/>
<name>A0ABV6IXG1_9PROT</name>
<accession>A0ABV6IXG1</accession>
<organism evidence="3 4">
    <name type="scientific">Muricoccus vinaceus</name>
    <dbReference type="NCBI Taxonomy" id="424704"/>
    <lineage>
        <taxon>Bacteria</taxon>
        <taxon>Pseudomonadati</taxon>
        <taxon>Pseudomonadota</taxon>
        <taxon>Alphaproteobacteria</taxon>
        <taxon>Acetobacterales</taxon>
        <taxon>Roseomonadaceae</taxon>
        <taxon>Muricoccus</taxon>
    </lineage>
</organism>
<feature type="coiled-coil region" evidence="1">
    <location>
        <begin position="202"/>
        <end position="294"/>
    </location>
</feature>
<dbReference type="EMBL" id="JBHLVZ010000060">
    <property type="protein sequence ID" value="MFC0387400.1"/>
    <property type="molecule type" value="Genomic_DNA"/>
</dbReference>
<protein>
    <submittedName>
        <fullName evidence="3">Capsule biosynthesis protein</fullName>
    </submittedName>
</protein>
<gene>
    <name evidence="3" type="ORF">ACFFIC_17875</name>
</gene>
<sequence>MKVSPSIKAFDAASPGVSRPAKRPSALLRTLRRWRGLLLVVALPTALAVGYYGLVAANQYASEARFFVRGPSSGGGSMGALGAMLGSAGFKAVPEDSMAVREFLRSQDLVRELRKSVDLVAIWRRPEADLVARLWSDEPTIESLTRYFRRMVVSEYDTESSTVSVLVRTFRAEDSRLLAEALLRASENLVNRISDRQRGDAVGDARREVEIAERRVIAAREALTTFRQDGRAIDPSREIAANMEAVTKLEAALSQTRAELQEKIAFMRADNPQMAVLRNRIASLEVQIGAERQRLTAGTAAAPQQLAGYERLMLEREFADRQLASAVTSLEAARADAIRQHLYVARITEPQEAESAQYPKAFFTIGSLLAVLLVIYGIGSLIFAGFREHAS</sequence>
<keyword evidence="4" id="KW-1185">Reference proteome</keyword>
<dbReference type="PANTHER" id="PTHR32309">
    <property type="entry name" value="TYROSINE-PROTEIN KINASE"/>
    <property type="match status" value="1"/>
</dbReference>
<dbReference type="Proteomes" id="UP001589789">
    <property type="component" value="Unassembled WGS sequence"/>
</dbReference>
<keyword evidence="1" id="KW-0175">Coiled coil</keyword>